<proteinExistence type="predicted"/>
<feature type="region of interest" description="Disordered" evidence="1">
    <location>
        <begin position="1"/>
        <end position="81"/>
    </location>
</feature>
<dbReference type="AlphaFoldDB" id="A0AAE9ER48"/>
<gene>
    <name evidence="2" type="ORF">L3Y34_002979</name>
    <name evidence="3" type="ORF">L5515_010139</name>
</gene>
<dbReference type="Proteomes" id="UP000829354">
    <property type="component" value="Chromosome IV"/>
</dbReference>
<accession>A0AAE9ER48</accession>
<reference evidence="2 4" key="2">
    <citation type="submission" date="2022-05" db="EMBL/GenBank/DDBJ databases">
        <title>Chromosome-level reference genomes for two strains of Caenorhabditis briggsae: an improved platform for comparative genomics.</title>
        <authorList>
            <person name="Stevens L."/>
            <person name="Andersen E.C."/>
        </authorList>
    </citation>
    <scope>NUCLEOTIDE SEQUENCE [LARGE SCALE GENOMIC DNA]</scope>
    <source>
        <strain evidence="2">QX1410_ONT</strain>
        <tissue evidence="2">Whole-organism</tissue>
    </source>
</reference>
<evidence type="ECO:0000313" key="3">
    <source>
        <dbReference type="EMBL" id="UMM26441.1"/>
    </source>
</evidence>
<evidence type="ECO:0000313" key="2">
    <source>
        <dbReference type="EMBL" id="ULT93172.1"/>
    </source>
</evidence>
<dbReference type="EMBL" id="CP090894">
    <property type="protein sequence ID" value="ULT93172.1"/>
    <property type="molecule type" value="Genomic_DNA"/>
</dbReference>
<evidence type="ECO:0000313" key="4">
    <source>
        <dbReference type="Proteomes" id="UP000827892"/>
    </source>
</evidence>
<organism evidence="3 5">
    <name type="scientific">Caenorhabditis briggsae</name>
    <dbReference type="NCBI Taxonomy" id="6238"/>
    <lineage>
        <taxon>Eukaryota</taxon>
        <taxon>Metazoa</taxon>
        <taxon>Ecdysozoa</taxon>
        <taxon>Nematoda</taxon>
        <taxon>Chromadorea</taxon>
        <taxon>Rhabditida</taxon>
        <taxon>Rhabditina</taxon>
        <taxon>Rhabditomorpha</taxon>
        <taxon>Rhabditoidea</taxon>
        <taxon>Rhabditidae</taxon>
        <taxon>Peloderinae</taxon>
        <taxon>Caenorhabditis</taxon>
    </lineage>
</organism>
<dbReference type="Proteomes" id="UP000827892">
    <property type="component" value="Chromosome IV"/>
</dbReference>
<feature type="compositionally biased region" description="Basic and acidic residues" evidence="1">
    <location>
        <begin position="25"/>
        <end position="36"/>
    </location>
</feature>
<reference evidence="3 5" key="1">
    <citation type="submission" date="2022-04" db="EMBL/GenBank/DDBJ databases">
        <title>Chromosome-level reference genomes for two strains of Caenorhabditis briggsae: an improved platform for comparative genomics.</title>
        <authorList>
            <person name="Stevens L."/>
            <person name="Andersen E."/>
        </authorList>
    </citation>
    <scope>NUCLEOTIDE SEQUENCE [LARGE SCALE GENOMIC DNA]</scope>
    <source>
        <strain evidence="3">VX34</strain>
        <tissue evidence="3">Whole-organism</tissue>
    </source>
</reference>
<sequence length="81" mass="9195">MVLSNQNEAGLHQLLSKLPSDEELAQAKRESVRGAENDEYDEDMEIPEDEEEEEQGPSEPRGPQRQVVVDEDGWTTITKLQ</sequence>
<name>A0AAE9ER48_CAEBR</name>
<evidence type="ECO:0000256" key="1">
    <source>
        <dbReference type="SAM" id="MobiDB-lite"/>
    </source>
</evidence>
<protein>
    <submittedName>
        <fullName evidence="3">Uncharacterized protein</fullName>
    </submittedName>
</protein>
<dbReference type="EMBL" id="CP092623">
    <property type="protein sequence ID" value="UMM26441.1"/>
    <property type="molecule type" value="Genomic_DNA"/>
</dbReference>
<keyword evidence="5" id="KW-1185">Reference proteome</keyword>
<feature type="compositionally biased region" description="Acidic residues" evidence="1">
    <location>
        <begin position="37"/>
        <end position="56"/>
    </location>
</feature>
<evidence type="ECO:0000313" key="5">
    <source>
        <dbReference type="Proteomes" id="UP000829354"/>
    </source>
</evidence>